<keyword evidence="2" id="KW-1185">Reference proteome</keyword>
<name>A0ABT9BB85_9BACT</name>
<comment type="caution">
    <text evidence="1">The sequence shown here is derived from an EMBL/GenBank/DDBJ whole genome shotgun (WGS) entry which is preliminary data.</text>
</comment>
<reference evidence="1" key="1">
    <citation type="submission" date="2023-07" db="EMBL/GenBank/DDBJ databases">
        <authorList>
            <person name="Kim M.K."/>
        </authorList>
    </citation>
    <scope>NUCLEOTIDE SEQUENCE</scope>
    <source>
        <strain evidence="1">ASUV-10-1</strain>
    </source>
</reference>
<accession>A0ABT9BB85</accession>
<organism evidence="1 2">
    <name type="scientific">Hymenobacter aranciens</name>
    <dbReference type="NCBI Taxonomy" id="3063996"/>
    <lineage>
        <taxon>Bacteria</taxon>
        <taxon>Pseudomonadati</taxon>
        <taxon>Bacteroidota</taxon>
        <taxon>Cytophagia</taxon>
        <taxon>Cytophagales</taxon>
        <taxon>Hymenobacteraceae</taxon>
        <taxon>Hymenobacter</taxon>
    </lineage>
</organism>
<evidence type="ECO:0000313" key="1">
    <source>
        <dbReference type="EMBL" id="MDO7875536.1"/>
    </source>
</evidence>
<proteinExistence type="predicted"/>
<dbReference type="EMBL" id="JAUQSY010000007">
    <property type="protein sequence ID" value="MDO7875536.1"/>
    <property type="molecule type" value="Genomic_DNA"/>
</dbReference>
<sequence length="222" mass="24417">MNNSLPTPPPLSEVPGADKVPLPKSTAIERIYAAYLEDTLKALLPADRQMHSELEAAYALVLNYNTFEDAWPLLAEQFDMSRATCYRRLADAQNLFGDVKKVKKEGRRAILVEFSRKILRLSLQQNDFKSALAAMKFEANLTGLLRADSHGEEGRGTVGATSYVINLHVEGRKPRAVDISKLGDVSDADYELIEAAVTGQVIDVDAMEVLLADRRALEGGAK</sequence>
<protein>
    <submittedName>
        <fullName evidence="1">Uncharacterized protein</fullName>
    </submittedName>
</protein>
<gene>
    <name evidence="1" type="ORF">Q5H93_12400</name>
</gene>
<dbReference type="Proteomes" id="UP001176429">
    <property type="component" value="Unassembled WGS sequence"/>
</dbReference>
<evidence type="ECO:0000313" key="2">
    <source>
        <dbReference type="Proteomes" id="UP001176429"/>
    </source>
</evidence>
<dbReference type="RefSeq" id="WP_305006847.1">
    <property type="nucleotide sequence ID" value="NZ_JAUQSY010000007.1"/>
</dbReference>